<evidence type="ECO:0000313" key="1">
    <source>
        <dbReference type="EMBL" id="KAK8722715.1"/>
    </source>
</evidence>
<organism evidence="1 2">
    <name type="scientific">Cherax quadricarinatus</name>
    <name type="common">Australian red claw crayfish</name>
    <dbReference type="NCBI Taxonomy" id="27406"/>
    <lineage>
        <taxon>Eukaryota</taxon>
        <taxon>Metazoa</taxon>
        <taxon>Ecdysozoa</taxon>
        <taxon>Arthropoda</taxon>
        <taxon>Crustacea</taxon>
        <taxon>Multicrustacea</taxon>
        <taxon>Malacostraca</taxon>
        <taxon>Eumalacostraca</taxon>
        <taxon>Eucarida</taxon>
        <taxon>Decapoda</taxon>
        <taxon>Pleocyemata</taxon>
        <taxon>Astacidea</taxon>
        <taxon>Parastacoidea</taxon>
        <taxon>Parastacidae</taxon>
        <taxon>Cherax</taxon>
    </lineage>
</organism>
<dbReference type="Proteomes" id="UP001445076">
    <property type="component" value="Unassembled WGS sequence"/>
</dbReference>
<reference evidence="1" key="2">
    <citation type="submission" date="2024-01" db="EMBL/GenBank/DDBJ databases">
        <authorList>
            <person name="He J."/>
            <person name="Wang M."/>
            <person name="Zheng J."/>
            <person name="Liu Z."/>
        </authorList>
    </citation>
    <scope>NUCLEOTIDE SEQUENCE</scope>
    <source>
        <strain evidence="1">ZL_2023a</strain>
        <tissue evidence="1">Muscle</tissue>
    </source>
</reference>
<dbReference type="EMBL" id="JARKIK010000094">
    <property type="protein sequence ID" value="KAK8722716.1"/>
    <property type="molecule type" value="Genomic_DNA"/>
</dbReference>
<dbReference type="EMBL" id="JARKIK010000094">
    <property type="protein sequence ID" value="KAK8722717.1"/>
    <property type="molecule type" value="Genomic_DNA"/>
</dbReference>
<evidence type="ECO:0000313" key="2">
    <source>
        <dbReference type="Proteomes" id="UP001445076"/>
    </source>
</evidence>
<dbReference type="EMBL" id="JARKIK010000094">
    <property type="protein sequence ID" value="KAK8722715.1"/>
    <property type="molecule type" value="Genomic_DNA"/>
</dbReference>
<name>A0AAW0W0R9_CHEQU</name>
<protein>
    <submittedName>
        <fullName evidence="1">Uncharacterized protein</fullName>
    </submittedName>
</protein>
<proteinExistence type="predicted"/>
<accession>A0AAW0W0R9</accession>
<reference evidence="1 2" key="1">
    <citation type="journal article" date="2024" name="BMC Genomics">
        <title>Genome assembly of redclaw crayfish (Cherax quadricarinatus) provides insights into its immune adaptation and hypoxia tolerance.</title>
        <authorList>
            <person name="Liu Z."/>
            <person name="Zheng J."/>
            <person name="Li H."/>
            <person name="Fang K."/>
            <person name="Wang S."/>
            <person name="He J."/>
            <person name="Zhou D."/>
            <person name="Weng S."/>
            <person name="Chi M."/>
            <person name="Gu Z."/>
            <person name="He J."/>
            <person name="Li F."/>
            <person name="Wang M."/>
        </authorList>
    </citation>
    <scope>NUCLEOTIDE SEQUENCE [LARGE SCALE GENOMIC DNA]</scope>
    <source>
        <strain evidence="1">ZL_2023a</strain>
    </source>
</reference>
<gene>
    <name evidence="1" type="ORF">OTU49_012187</name>
</gene>
<comment type="caution">
    <text evidence="1">The sequence shown here is derived from an EMBL/GenBank/DDBJ whole genome shotgun (WGS) entry which is preliminary data.</text>
</comment>
<keyword evidence="2" id="KW-1185">Reference proteome</keyword>
<sequence length="133" mass="15611">MDKYSRFTGSKSFQDFFRFYVKKSNHNEFILRNELLSWYYEYCEYEGVSAASPVNIGRTLGRMGIRADRRVGGCNGLYQQYAYTGVTWRDCPPHYCPQVIIEEGEDNIDPLLLTYTYVPLVRLTDHSFDDDMN</sequence>
<dbReference type="AlphaFoldDB" id="A0AAW0W0R9"/>